<gene>
    <name evidence="9" type="ORF">BHV28_15240</name>
</gene>
<keyword evidence="10" id="KW-1185">Reference proteome</keyword>
<evidence type="ECO:0000313" key="10">
    <source>
        <dbReference type="Proteomes" id="UP000188912"/>
    </source>
</evidence>
<evidence type="ECO:0000256" key="6">
    <source>
        <dbReference type="ARBA" id="ARBA00022777"/>
    </source>
</evidence>
<reference evidence="9 10" key="1">
    <citation type="journal article" date="2010" name="Science">
        <title>Genomic comparison of the ants Camponotus floridanus and Harpegnathos saltator.</title>
        <authorList>
            <person name="Bonasio R."/>
            <person name="Zhang G."/>
            <person name="Ye C."/>
            <person name="Mutti N.S."/>
            <person name="Fang X."/>
            <person name="Qin N."/>
            <person name="Donahue G."/>
            <person name="Yang P."/>
            <person name="Li Q."/>
            <person name="Li C."/>
            <person name="Zhang P."/>
            <person name="Huang Z."/>
            <person name="Berger S.L."/>
            <person name="Reinberg D."/>
            <person name="Wang J."/>
            <person name="Liebig J."/>
        </authorList>
    </citation>
    <scope>NUCLEOTIDE SEQUENCE [LARGE SCALE GENOMIC DNA]</scope>
    <source>
        <strain evidence="9 10">Hsal</strain>
    </source>
</reference>
<dbReference type="EMBL" id="CP017315">
    <property type="protein sequence ID" value="AQS42204.1"/>
    <property type="molecule type" value="Genomic_DNA"/>
</dbReference>
<evidence type="ECO:0000256" key="2">
    <source>
        <dbReference type="ARBA" id="ARBA00012438"/>
    </source>
</evidence>
<sequence>MSEDNAISLPLGDNHMDALMQAIRSADICVLYQTPDLIYRWAENLPAVLRTHWREGGTDSDLLPENIAENMETIKLQVLASGQGTSFEVRLMEGDDPLWFRFSIDCHRNGEGRTLGLITTGVMVSELRRREQVLKILLREVSHRSKNLLAIILSIAAQTARFSDTVDGFLKKFQGRVQSLSHSQDLVTDSNWRGALFRDLVHSQAGGYIDAQSKHFFLSGENPYLFPGAALHIGLALHELFVNSVACGALASAKGRVKVSCALCDSGMEEKGLCLVWEEDFPAAGIEEDNVKLRFGSTVLTRIVPSSVNGMADYTIEDGHVRYSLLISAVQFDL</sequence>
<keyword evidence="4" id="KW-0808">Transferase</keyword>
<evidence type="ECO:0000256" key="3">
    <source>
        <dbReference type="ARBA" id="ARBA00022553"/>
    </source>
</evidence>
<keyword evidence="3" id="KW-0597">Phosphoprotein</keyword>
<evidence type="ECO:0000256" key="4">
    <source>
        <dbReference type="ARBA" id="ARBA00022679"/>
    </source>
</evidence>
<dbReference type="EC" id="2.7.13.3" evidence="2"/>
<dbReference type="Proteomes" id="UP000188912">
    <property type="component" value="Chromosome"/>
</dbReference>
<keyword evidence="7" id="KW-0067">ATP-binding</keyword>
<dbReference type="GO" id="GO:0004673">
    <property type="term" value="F:protein histidine kinase activity"/>
    <property type="evidence" value="ECO:0007669"/>
    <property type="project" value="UniProtKB-EC"/>
</dbReference>
<evidence type="ECO:0000259" key="8">
    <source>
        <dbReference type="SMART" id="SM00911"/>
    </source>
</evidence>
<evidence type="ECO:0000256" key="5">
    <source>
        <dbReference type="ARBA" id="ARBA00022741"/>
    </source>
</evidence>
<dbReference type="SMART" id="SM00911">
    <property type="entry name" value="HWE_HK"/>
    <property type="match status" value="1"/>
</dbReference>
<keyword evidence="6 9" id="KW-0418">Kinase</keyword>
<proteinExistence type="predicted"/>
<dbReference type="Gene3D" id="3.30.450.20">
    <property type="entry name" value="PAS domain"/>
    <property type="match status" value="1"/>
</dbReference>
<dbReference type="KEGG" id="thd:BHV28_15240"/>
<dbReference type="GO" id="GO:0005524">
    <property type="term" value="F:ATP binding"/>
    <property type="evidence" value="ECO:0007669"/>
    <property type="project" value="UniProtKB-KW"/>
</dbReference>
<comment type="catalytic activity">
    <reaction evidence="1">
        <text>ATP + protein L-histidine = ADP + protein N-phospho-L-histidine.</text>
        <dbReference type="EC" id="2.7.13.3"/>
    </reaction>
</comment>
<dbReference type="PANTHER" id="PTHR41523:SF8">
    <property type="entry name" value="ETHYLENE RESPONSE SENSOR PROTEIN"/>
    <property type="match status" value="1"/>
</dbReference>
<name>A0A1U9JWF5_9HYPH</name>
<dbReference type="STRING" id="1902579.BHV28_15240"/>
<organism evidence="9 10">
    <name type="scientific">Candidatus Tokpelaia hoelldobleri</name>
    <dbReference type="NCBI Taxonomy" id="1902579"/>
    <lineage>
        <taxon>Bacteria</taxon>
        <taxon>Pseudomonadati</taxon>
        <taxon>Pseudomonadota</taxon>
        <taxon>Alphaproteobacteria</taxon>
        <taxon>Hyphomicrobiales</taxon>
        <taxon>Candidatus Tokpelaia</taxon>
    </lineage>
</organism>
<accession>A0A1U9JWF5</accession>
<feature type="domain" description="Signal transduction histidine kinase HWE region" evidence="8">
    <location>
        <begin position="140"/>
        <end position="222"/>
    </location>
</feature>
<protein>
    <recommendedName>
        <fullName evidence="2">histidine kinase</fullName>
        <ecNumber evidence="2">2.7.13.3</ecNumber>
    </recommendedName>
</protein>
<reference evidence="9 10" key="2">
    <citation type="journal article" date="2016" name="Sci. Rep.">
        <title>The genome of Rhizobiales bacteria in predatory ants reveals urease gene functions but no genes for nitrogen fixation.</title>
        <authorList>
            <person name="Neuvonen M.M."/>
            <person name="Tamarit D."/>
            <person name="Naslund K."/>
            <person name="Liebig J."/>
            <person name="Feldhaar H."/>
            <person name="Moran N.A."/>
            <person name="Guy L."/>
            <person name="Andersson S.G."/>
        </authorList>
    </citation>
    <scope>NUCLEOTIDE SEQUENCE [LARGE SCALE GENOMIC DNA]</scope>
    <source>
        <strain evidence="9 10">Hsal</strain>
    </source>
</reference>
<dbReference type="Pfam" id="PF07536">
    <property type="entry name" value="HWE_HK"/>
    <property type="match status" value="1"/>
</dbReference>
<evidence type="ECO:0000256" key="1">
    <source>
        <dbReference type="ARBA" id="ARBA00000085"/>
    </source>
</evidence>
<dbReference type="AlphaFoldDB" id="A0A1U9JWF5"/>
<dbReference type="InterPro" id="IPR011102">
    <property type="entry name" value="Sig_transdc_His_kinase_HWE"/>
</dbReference>
<keyword evidence="5" id="KW-0547">Nucleotide-binding</keyword>
<evidence type="ECO:0000256" key="7">
    <source>
        <dbReference type="ARBA" id="ARBA00022840"/>
    </source>
</evidence>
<dbReference type="PANTHER" id="PTHR41523">
    <property type="entry name" value="TWO-COMPONENT SYSTEM SENSOR PROTEIN"/>
    <property type="match status" value="1"/>
</dbReference>
<evidence type="ECO:0000313" key="9">
    <source>
        <dbReference type="EMBL" id="AQS42204.1"/>
    </source>
</evidence>